<evidence type="ECO:0000313" key="9">
    <source>
        <dbReference type="EMBL" id="XBX97961.1"/>
    </source>
</evidence>
<feature type="transmembrane region" description="Helical" evidence="7">
    <location>
        <begin position="254"/>
        <end position="272"/>
    </location>
</feature>
<dbReference type="GeneID" id="93261164"/>
<comment type="subcellular location">
    <subcellularLocation>
        <location evidence="1">Cell membrane</location>
        <topology evidence="1">Multi-pass membrane protein</topology>
    </subcellularLocation>
</comment>
<evidence type="ECO:0000256" key="7">
    <source>
        <dbReference type="SAM" id="Phobius"/>
    </source>
</evidence>
<feature type="transmembrane region" description="Helical" evidence="7">
    <location>
        <begin position="344"/>
        <end position="366"/>
    </location>
</feature>
<dbReference type="GO" id="GO:0005886">
    <property type="term" value="C:plasma membrane"/>
    <property type="evidence" value="ECO:0007669"/>
    <property type="project" value="UniProtKB-SubCell"/>
</dbReference>
<proteinExistence type="predicted"/>
<keyword evidence="3" id="KW-1003">Cell membrane</keyword>
<dbReference type="PROSITE" id="PS50850">
    <property type="entry name" value="MFS"/>
    <property type="match status" value="1"/>
</dbReference>
<feature type="transmembrane region" description="Helical" evidence="7">
    <location>
        <begin position="80"/>
        <end position="112"/>
    </location>
</feature>
<dbReference type="GO" id="GO:0022857">
    <property type="term" value="F:transmembrane transporter activity"/>
    <property type="evidence" value="ECO:0007669"/>
    <property type="project" value="InterPro"/>
</dbReference>
<keyword evidence="4 7" id="KW-0812">Transmembrane</keyword>
<keyword evidence="5 7" id="KW-1133">Transmembrane helix</keyword>
<gene>
    <name evidence="9" type="ORF">ABR335_16145</name>
</gene>
<sequence>MKQRSFGCLVFGQCLANAGDVFYIVALISLVYSVTGSTLFVSLVPFTNTLTMFVSGLIAPILLDRFSLKKVLVYSQLIKTLLLMALAVYAMVFIQPATITLLFLLVGLISFFDGWASPARSSMIPRLVPRDQLVKANSLVSITDQSIQLGGWALGGIILSSFGSTGMFWITFSVYMLSTLMMGFIVDRKHANWQEKQGNALRKAMVEGWQIIFKNRALRTIHLLMVFETVASTAWLSAVLYVFIRERLKTGVAWWGYLNTAFFIGMLLAGFVGYRSALIKNRPILTVVTGSGMVCLTTLFFGFNTVPWVALLLIAANGIFDQLKGISLQVILQTTADDRMLPKIYSTQNALVTLVFGLSTVAAGAVSDRFNIIFTFIGASVLLMISFVILLKKKNTLITEQHETTSDVK</sequence>
<feature type="domain" description="Major facilitator superfamily (MFS) profile" evidence="8">
    <location>
        <begin position="1"/>
        <end position="190"/>
    </location>
</feature>
<dbReference type="InterPro" id="IPR020846">
    <property type="entry name" value="MFS_dom"/>
</dbReference>
<keyword evidence="2" id="KW-0813">Transport</keyword>
<feature type="transmembrane region" description="Helical" evidence="7">
    <location>
        <begin position="309"/>
        <end position="332"/>
    </location>
</feature>
<dbReference type="Gene3D" id="1.20.1250.20">
    <property type="entry name" value="MFS general substrate transporter like domains"/>
    <property type="match status" value="1"/>
</dbReference>
<dbReference type="Pfam" id="PF07690">
    <property type="entry name" value="MFS_1"/>
    <property type="match status" value="1"/>
</dbReference>
<feature type="transmembrane region" description="Helical" evidence="7">
    <location>
        <begin position="372"/>
        <end position="391"/>
    </location>
</feature>
<reference evidence="9" key="1">
    <citation type="submission" date="2024-06" db="EMBL/GenBank/DDBJ databases">
        <authorList>
            <person name="Huang C.H."/>
            <person name="Ting Y.S."/>
            <person name="Cheng Y.H."/>
        </authorList>
    </citation>
    <scope>NUCLEOTIDE SEQUENCE</scope>
    <source>
        <strain evidence="9">TCI803</strain>
    </source>
</reference>
<evidence type="ECO:0000256" key="6">
    <source>
        <dbReference type="ARBA" id="ARBA00023136"/>
    </source>
</evidence>
<dbReference type="CDD" id="cd06173">
    <property type="entry name" value="MFS_MefA_like"/>
    <property type="match status" value="1"/>
</dbReference>
<feature type="transmembrane region" description="Helical" evidence="7">
    <location>
        <begin position="21"/>
        <end position="44"/>
    </location>
</feature>
<dbReference type="PANTHER" id="PTHR23513">
    <property type="entry name" value="INTEGRAL MEMBRANE EFFLUX PROTEIN-RELATED"/>
    <property type="match status" value="1"/>
</dbReference>
<evidence type="ECO:0000256" key="2">
    <source>
        <dbReference type="ARBA" id="ARBA00022448"/>
    </source>
</evidence>
<feature type="transmembrane region" description="Helical" evidence="7">
    <location>
        <begin position="166"/>
        <end position="186"/>
    </location>
</feature>
<evidence type="ECO:0000256" key="1">
    <source>
        <dbReference type="ARBA" id="ARBA00004651"/>
    </source>
</evidence>
<dbReference type="SUPFAM" id="SSF103473">
    <property type="entry name" value="MFS general substrate transporter"/>
    <property type="match status" value="1"/>
</dbReference>
<dbReference type="RefSeq" id="WP_026683796.1">
    <property type="nucleotide sequence ID" value="NZ_CP158453.1"/>
</dbReference>
<dbReference type="InterPro" id="IPR036259">
    <property type="entry name" value="MFS_trans_sf"/>
</dbReference>
<evidence type="ECO:0000256" key="5">
    <source>
        <dbReference type="ARBA" id="ARBA00022989"/>
    </source>
</evidence>
<keyword evidence="6 7" id="KW-0472">Membrane</keyword>
<accession>A0AAU7WIL7</accession>
<protein>
    <submittedName>
        <fullName evidence="9">MFS transporter</fullName>
    </submittedName>
</protein>
<evidence type="ECO:0000256" key="3">
    <source>
        <dbReference type="ARBA" id="ARBA00022475"/>
    </source>
</evidence>
<dbReference type="AlphaFoldDB" id="A0AAU7WIL7"/>
<organism evidence="9">
    <name type="scientific">Heyndrickxia faecalis</name>
    <dbReference type="NCBI Taxonomy" id="2824910"/>
    <lineage>
        <taxon>Bacteria</taxon>
        <taxon>Bacillati</taxon>
        <taxon>Bacillota</taxon>
        <taxon>Bacilli</taxon>
        <taxon>Bacillales</taxon>
        <taxon>Bacillaceae</taxon>
        <taxon>Heyndrickxia</taxon>
    </lineage>
</organism>
<feature type="transmembrane region" description="Helical" evidence="7">
    <location>
        <begin position="221"/>
        <end position="242"/>
    </location>
</feature>
<dbReference type="InterPro" id="IPR011701">
    <property type="entry name" value="MFS"/>
</dbReference>
<feature type="transmembrane region" description="Helical" evidence="7">
    <location>
        <begin position="284"/>
        <end position="303"/>
    </location>
</feature>
<dbReference type="EMBL" id="CP158453">
    <property type="protein sequence ID" value="XBX97961.1"/>
    <property type="molecule type" value="Genomic_DNA"/>
</dbReference>
<evidence type="ECO:0000256" key="4">
    <source>
        <dbReference type="ARBA" id="ARBA00022692"/>
    </source>
</evidence>
<dbReference type="PANTHER" id="PTHR23513:SF19">
    <property type="entry name" value="MAJOR FACILITATOR SUPERFAMILY (MFS) PROFILE DOMAIN-CONTAINING PROTEIN"/>
    <property type="match status" value="1"/>
</dbReference>
<name>A0AAU7WIL7_9BACI</name>
<evidence type="ECO:0000259" key="8">
    <source>
        <dbReference type="PROSITE" id="PS50850"/>
    </source>
</evidence>